<dbReference type="EMBL" id="JACCFY010000001">
    <property type="protein sequence ID" value="NYJ78385.1"/>
    <property type="molecule type" value="Genomic_DNA"/>
</dbReference>
<reference evidence="1 2" key="1">
    <citation type="submission" date="2020-07" db="EMBL/GenBank/DDBJ databases">
        <title>Sequencing the genomes of 1000 actinobacteria strains.</title>
        <authorList>
            <person name="Klenk H.-P."/>
        </authorList>
    </citation>
    <scope>NUCLEOTIDE SEQUENCE [LARGE SCALE GENOMIC DNA]</scope>
    <source>
        <strain evidence="1 2">DSM 15475</strain>
    </source>
</reference>
<protein>
    <submittedName>
        <fullName evidence="1">Carbon monoxide dehydrogenase subunit G</fullName>
    </submittedName>
</protein>
<dbReference type="InterPro" id="IPR019587">
    <property type="entry name" value="Polyketide_cyclase/dehydratase"/>
</dbReference>
<dbReference type="SUPFAM" id="SSF55961">
    <property type="entry name" value="Bet v1-like"/>
    <property type="match status" value="1"/>
</dbReference>
<keyword evidence="2" id="KW-1185">Reference proteome</keyword>
<dbReference type="Proteomes" id="UP000535437">
    <property type="component" value="Unassembled WGS sequence"/>
</dbReference>
<comment type="caution">
    <text evidence="1">The sequence shown here is derived from an EMBL/GenBank/DDBJ whole genome shotgun (WGS) entry which is preliminary data.</text>
</comment>
<evidence type="ECO:0000313" key="1">
    <source>
        <dbReference type="EMBL" id="NYJ78385.1"/>
    </source>
</evidence>
<dbReference type="InterPro" id="IPR023393">
    <property type="entry name" value="START-like_dom_sf"/>
</dbReference>
<evidence type="ECO:0000313" key="2">
    <source>
        <dbReference type="Proteomes" id="UP000535437"/>
    </source>
</evidence>
<name>A0A7Z0GM10_9MICC</name>
<dbReference type="Gene3D" id="3.30.530.20">
    <property type="match status" value="1"/>
</dbReference>
<dbReference type="RefSeq" id="WP_179541733.1">
    <property type="nucleotide sequence ID" value="NZ_BAAALL010000006.1"/>
</dbReference>
<proteinExistence type="predicted"/>
<dbReference type="AlphaFoldDB" id="A0A7Z0GM10"/>
<accession>A0A7Z0GM10</accession>
<sequence length="155" mass="16552">MDEKLELCRQIDAPGGEVWSVLTDLDGAAQVLSGVTRIERLAGTGAEVGARWRETRRMMGTQASEEMEIVASEPERRLQVAAASHGMSYETAFILAPRGRGTLLCMSFHGASVGSGRMQRAAAALTAPLGRLVTRSAMRRDLRDIATAAEAHAAA</sequence>
<dbReference type="Pfam" id="PF10604">
    <property type="entry name" value="Polyketide_cyc2"/>
    <property type="match status" value="1"/>
</dbReference>
<organism evidence="1 2">
    <name type="scientific">Nesterenkonia xinjiangensis</name>
    <dbReference type="NCBI Taxonomy" id="225327"/>
    <lineage>
        <taxon>Bacteria</taxon>
        <taxon>Bacillati</taxon>
        <taxon>Actinomycetota</taxon>
        <taxon>Actinomycetes</taxon>
        <taxon>Micrococcales</taxon>
        <taxon>Micrococcaceae</taxon>
        <taxon>Nesterenkonia</taxon>
    </lineage>
</organism>
<gene>
    <name evidence="1" type="ORF">HNR09_001796</name>
</gene>